<evidence type="ECO:0000256" key="1">
    <source>
        <dbReference type="SAM" id="Phobius"/>
    </source>
</evidence>
<sequence length="257" mass="28863">MSVLKKTWFNESVKSAGRWLSLGFVVVVQKFNALVKWKRWVAGLLIAVIALGTAAGLGSCLTCRHGEYGDTLEFRAFFAEKKARPLEVGGISVNKTGAIGQLTVSLHDGVLRFVGDNGKEIWRSSPYWFVDSFALQDVNGDGDMDCLFSLWKSYSFYEGSGKPDSPAVRNHLFLYTVRCGRLKPLWCSSNLPRPLYTWCLRPGKPDQIASQAVLKTVEGEYTNDFHRTRGESHTYFWSGWGFTEDDGLYFSRDKSIG</sequence>
<feature type="transmembrane region" description="Helical" evidence="1">
    <location>
        <begin position="40"/>
        <end position="58"/>
    </location>
</feature>
<accession>A0A2J8B3S6</accession>
<proteinExistence type="predicted"/>
<gene>
    <name evidence="2" type="ORF">B7R76_00650</name>
</gene>
<dbReference type="RefSeq" id="WP_102892181.1">
    <property type="nucleotide sequence ID" value="NZ_NBZD01000001.1"/>
</dbReference>
<dbReference type="Proteomes" id="UP000236394">
    <property type="component" value="Unassembled WGS sequence"/>
</dbReference>
<keyword evidence="1" id="KW-0472">Membrane</keyword>
<organism evidence="2 3">
    <name type="scientific">Mageeibacillus indolicus</name>
    <dbReference type="NCBI Taxonomy" id="884684"/>
    <lineage>
        <taxon>Bacteria</taxon>
        <taxon>Bacillati</taxon>
        <taxon>Bacillota</taxon>
        <taxon>Clostridia</taxon>
        <taxon>Eubacteriales</taxon>
        <taxon>Oscillospiraceae</taxon>
        <taxon>Mageeibacillus</taxon>
    </lineage>
</organism>
<dbReference type="EMBL" id="NBZD01000001">
    <property type="protein sequence ID" value="PNH19430.1"/>
    <property type="molecule type" value="Genomic_DNA"/>
</dbReference>
<keyword evidence="1" id="KW-0812">Transmembrane</keyword>
<comment type="caution">
    <text evidence="2">The sequence shown here is derived from an EMBL/GenBank/DDBJ whole genome shotgun (WGS) entry which is preliminary data.</text>
</comment>
<evidence type="ECO:0008006" key="4">
    <source>
        <dbReference type="Google" id="ProtNLM"/>
    </source>
</evidence>
<reference evidence="3" key="1">
    <citation type="submission" date="2017-04" db="EMBL/GenBank/DDBJ databases">
        <authorList>
            <person name="Bumgarner R.E."/>
            <person name="Fredricks D.N."/>
            <person name="Srinivasan S."/>
        </authorList>
    </citation>
    <scope>NUCLEOTIDE SEQUENCE [LARGE SCALE GENOMIC DNA]</scope>
    <source>
        <strain evidence="3">KA00405</strain>
    </source>
</reference>
<name>A0A2J8B3S6_9FIRM</name>
<evidence type="ECO:0000313" key="3">
    <source>
        <dbReference type="Proteomes" id="UP000236394"/>
    </source>
</evidence>
<protein>
    <recommendedName>
        <fullName evidence="4">VCBS repeat-containing protein</fullName>
    </recommendedName>
</protein>
<dbReference type="AlphaFoldDB" id="A0A2J8B3S6"/>
<evidence type="ECO:0000313" key="2">
    <source>
        <dbReference type="EMBL" id="PNH19430.1"/>
    </source>
</evidence>
<keyword evidence="1" id="KW-1133">Transmembrane helix</keyword>